<evidence type="ECO:0000313" key="1">
    <source>
        <dbReference type="EMBL" id="GHC96348.1"/>
    </source>
</evidence>
<evidence type="ECO:0000313" key="2">
    <source>
        <dbReference type="Proteomes" id="UP000626210"/>
    </source>
</evidence>
<reference evidence="2" key="1">
    <citation type="journal article" date="2019" name="Int. J. Syst. Evol. Microbiol.">
        <title>The Global Catalogue of Microorganisms (GCM) 10K type strain sequencing project: providing services to taxonomists for standard genome sequencing and annotation.</title>
        <authorList>
            <consortium name="The Broad Institute Genomics Platform"/>
            <consortium name="The Broad Institute Genome Sequencing Center for Infectious Disease"/>
            <person name="Wu L."/>
            <person name="Ma J."/>
        </authorList>
    </citation>
    <scope>NUCLEOTIDE SEQUENCE [LARGE SCALE GENOMIC DNA]</scope>
    <source>
        <strain evidence="2">KCTC 23314</strain>
    </source>
</reference>
<dbReference type="Pfam" id="PF11006">
    <property type="entry name" value="DUF2845"/>
    <property type="match status" value="1"/>
</dbReference>
<dbReference type="Proteomes" id="UP000626210">
    <property type="component" value="Unassembled WGS sequence"/>
</dbReference>
<sequence length="146" mass="15652">MPARLKAPAPAPGRMLPAMLHCPAPTRSMRLLAGALALAATALAVPQARASQSMRCNGELVGKGESPLVLLHKCGEPVYRQPVCVPMLQLGWIVLPYRLDGPGAVLANQCVPMEEWTYDRGPGNFLGVVRLYNGAIESVRDGARLR</sequence>
<dbReference type="InterPro" id="IPR021268">
    <property type="entry name" value="DUF2845"/>
</dbReference>
<organism evidence="1 2">
    <name type="scientific">Pseudorhodoferax aquiterrae</name>
    <dbReference type="NCBI Taxonomy" id="747304"/>
    <lineage>
        <taxon>Bacteria</taxon>
        <taxon>Pseudomonadati</taxon>
        <taxon>Pseudomonadota</taxon>
        <taxon>Betaproteobacteria</taxon>
        <taxon>Burkholderiales</taxon>
        <taxon>Comamonadaceae</taxon>
    </lineage>
</organism>
<accession>A0ABQ3GAD6</accession>
<keyword evidence="2" id="KW-1185">Reference proteome</keyword>
<evidence type="ECO:0008006" key="3">
    <source>
        <dbReference type="Google" id="ProtNLM"/>
    </source>
</evidence>
<name>A0ABQ3GAD6_9BURK</name>
<gene>
    <name evidence="1" type="ORF">GCM10007320_50160</name>
</gene>
<comment type="caution">
    <text evidence="1">The sequence shown here is derived from an EMBL/GenBank/DDBJ whole genome shotgun (WGS) entry which is preliminary data.</text>
</comment>
<dbReference type="EMBL" id="BMYK01000022">
    <property type="protein sequence ID" value="GHC96348.1"/>
    <property type="molecule type" value="Genomic_DNA"/>
</dbReference>
<protein>
    <recommendedName>
        <fullName evidence="3">DUF2845 domain-containing protein</fullName>
    </recommendedName>
</protein>
<proteinExistence type="predicted"/>